<evidence type="ECO:0000313" key="2">
    <source>
        <dbReference type="Proteomes" id="UP000297465"/>
    </source>
</evidence>
<evidence type="ECO:0000313" key="1">
    <source>
        <dbReference type="EMBL" id="TGL02396.1"/>
    </source>
</evidence>
<reference evidence="2" key="1">
    <citation type="journal article" date="2019" name="PLoS Negl. Trop. Dis.">
        <title>Revisiting the worldwide diversity of Leptospira species in the environment.</title>
        <authorList>
            <person name="Vincent A.T."/>
            <person name="Schiettekatte O."/>
            <person name="Bourhy P."/>
            <person name="Veyrier F.J."/>
            <person name="Picardeau M."/>
        </authorList>
    </citation>
    <scope>NUCLEOTIDE SEQUENCE [LARGE SCALE GENOMIC DNA]</scope>
    <source>
        <strain evidence="2">201800278</strain>
    </source>
</reference>
<accession>A0ABY2LUS3</accession>
<proteinExistence type="predicted"/>
<dbReference type="Proteomes" id="UP000297465">
    <property type="component" value="Unassembled WGS sequence"/>
</dbReference>
<keyword evidence="2" id="KW-1185">Reference proteome</keyword>
<protein>
    <submittedName>
        <fullName evidence="1">Uncharacterized protein</fullName>
    </submittedName>
</protein>
<dbReference type="RefSeq" id="WP_135574230.1">
    <property type="nucleotide sequence ID" value="NZ_RQFN01000026.1"/>
</dbReference>
<name>A0ABY2LUS3_9LEPT</name>
<gene>
    <name evidence="1" type="ORF">EHQ31_09485</name>
</gene>
<dbReference type="EMBL" id="RQFO01000014">
    <property type="protein sequence ID" value="TGL02396.1"/>
    <property type="molecule type" value="Genomic_DNA"/>
</dbReference>
<organism evidence="1 2">
    <name type="scientific">Leptospira montravelensis</name>
    <dbReference type="NCBI Taxonomy" id="2484961"/>
    <lineage>
        <taxon>Bacteria</taxon>
        <taxon>Pseudomonadati</taxon>
        <taxon>Spirochaetota</taxon>
        <taxon>Spirochaetia</taxon>
        <taxon>Leptospirales</taxon>
        <taxon>Leptospiraceae</taxon>
        <taxon>Leptospira</taxon>
    </lineage>
</organism>
<comment type="caution">
    <text evidence="1">The sequence shown here is derived from an EMBL/GenBank/DDBJ whole genome shotgun (WGS) entry which is preliminary data.</text>
</comment>
<sequence length="225" mass="26486">MELKIIKDRLKNESFVRSVKENLEDWAKGFERSKEDELKTQHWLDTLINNFLKILEDIEDEEELRVILFSKYVELKCFWKQLNTQIQYQNFKSGDADPQLMIQASLITYILIAIEPLIHEKDLVEIQQFLTKPIREILTEDPNGVSITNEPDIMTQQLEQQLSSLYYDKEKLFQTLGTCVPNEIISMIKSMREQVAELRSDMQDSCLLEGPIQFTGKRKIRVIKV</sequence>